<evidence type="ECO:0000313" key="2">
    <source>
        <dbReference type="Proteomes" id="UP000077242"/>
    </source>
</evidence>
<sequence length="92" mass="10236">MLRGYTRIIYKRVNRAELGSKFITGHRAFFKIGNVSLCPFNNMSSGTEGSDLLLNLDLIKIHQCDTSAFLAIQLRNSCADATSRACNQNHSV</sequence>
<organism evidence="1 2">
    <name type="scientific">Pseudomonas monteilii</name>
    <dbReference type="NCBI Taxonomy" id="76759"/>
    <lineage>
        <taxon>Bacteria</taxon>
        <taxon>Pseudomonadati</taxon>
        <taxon>Pseudomonadota</taxon>
        <taxon>Gammaproteobacteria</taxon>
        <taxon>Pseudomonadales</taxon>
        <taxon>Pseudomonadaceae</taxon>
        <taxon>Pseudomonas</taxon>
    </lineage>
</organism>
<name>A0AAP7FS54_9PSED</name>
<dbReference type="AlphaFoldDB" id="A0AAP7FS54"/>
<comment type="caution">
    <text evidence="1">The sequence shown here is derived from an EMBL/GenBank/DDBJ whole genome shotgun (WGS) entry which is preliminary data.</text>
</comment>
<gene>
    <name evidence="1" type="ORF">AYJ70_18385</name>
</gene>
<dbReference type="Proteomes" id="UP000077242">
    <property type="component" value="Unassembled WGS sequence"/>
</dbReference>
<proteinExistence type="predicted"/>
<accession>A0AAP7FS54</accession>
<protein>
    <submittedName>
        <fullName evidence="1">Uncharacterized protein</fullName>
    </submittedName>
</protein>
<dbReference type="EMBL" id="LSTU01000003">
    <property type="protein sequence ID" value="OAH57072.1"/>
    <property type="molecule type" value="Genomic_DNA"/>
</dbReference>
<evidence type="ECO:0000313" key="1">
    <source>
        <dbReference type="EMBL" id="OAH57072.1"/>
    </source>
</evidence>
<reference evidence="2" key="1">
    <citation type="submission" date="2016-02" db="EMBL/GenBank/DDBJ databases">
        <title>Dietzia cinnamea strain CD11_5 genome sequencing and assembly.</title>
        <authorList>
            <person name="Kaur G."/>
            <person name="Nair G.R."/>
            <person name="Mayilraj S."/>
        </authorList>
    </citation>
    <scope>NUCLEOTIDE SEQUENCE [LARGE SCALE GENOMIC DNA]</scope>
    <source>
        <strain evidence="2">CD10_2</strain>
    </source>
</reference>